<dbReference type="AlphaFoldDB" id="A0ABD3SMN7"/>
<dbReference type="InterPro" id="IPR015424">
    <property type="entry name" value="PyrdxlP-dep_Trfase"/>
</dbReference>
<keyword evidence="5" id="KW-1185">Reference proteome</keyword>
<dbReference type="InterPro" id="IPR052357">
    <property type="entry name" value="Orn_Lys_Arg_decarboxylase-I"/>
</dbReference>
<protein>
    <recommendedName>
        <fullName evidence="3">Orn/Lys/Arg decarboxylases family 1 pyridoxal-P attachment site domain-containing protein</fullName>
    </recommendedName>
</protein>
<dbReference type="Proteomes" id="UP001634393">
    <property type="component" value="Unassembled WGS sequence"/>
</dbReference>
<dbReference type="Gene3D" id="3.40.640.10">
    <property type="entry name" value="Type I PLP-dependent aspartate aminotransferase-like (Major domain)"/>
    <property type="match status" value="2"/>
</dbReference>
<evidence type="ECO:0000256" key="2">
    <source>
        <dbReference type="ARBA" id="ARBA00022898"/>
    </source>
</evidence>
<organism evidence="4 5">
    <name type="scientific">Penstemon smallii</name>
    <dbReference type="NCBI Taxonomy" id="265156"/>
    <lineage>
        <taxon>Eukaryota</taxon>
        <taxon>Viridiplantae</taxon>
        <taxon>Streptophyta</taxon>
        <taxon>Embryophyta</taxon>
        <taxon>Tracheophyta</taxon>
        <taxon>Spermatophyta</taxon>
        <taxon>Magnoliopsida</taxon>
        <taxon>eudicotyledons</taxon>
        <taxon>Gunneridae</taxon>
        <taxon>Pentapetalae</taxon>
        <taxon>asterids</taxon>
        <taxon>lamiids</taxon>
        <taxon>Lamiales</taxon>
        <taxon>Plantaginaceae</taxon>
        <taxon>Cheloneae</taxon>
        <taxon>Penstemon</taxon>
    </lineage>
</organism>
<dbReference type="InterPro" id="IPR000310">
    <property type="entry name" value="Orn/Lys/Arg_deCO2ase_major_dom"/>
</dbReference>
<sequence>MIELIGSDPFLHDVTELPDLDNFFSPKGPLLEAIKLAAELFGAKETWFLVGGTSCGVQAAILATCSPGETIILMWNAHVSATTGIVFAGAVPKYIVPEYNCDWDIEVGVIPSQVHIKLCHSNGIPLIVDEAHGAHFKFHPKMSKTALDQGANIVIQSTHKVLSSLSQSSMLHISNNDYQILIDRERLHKFIHILQTTSPSWLLLASLDAARHQLSKISNTGLFDDAVISFSHDDEMDPLRITIGGWGLGLSGFQANKKLDDDFGIVPELVSTKSITLAFSEGTTREHVQILVSGLKQLSNMFYSDEKELENSISRNVKFGEVVEMGLSPREEFLARVLLPQHIGVPVLVPGEVIGEGAVGYLQEIKNKGWFLIGAADPLPTILVCRKYY</sequence>
<evidence type="ECO:0000313" key="5">
    <source>
        <dbReference type="Proteomes" id="UP001634393"/>
    </source>
</evidence>
<proteinExistence type="predicted"/>
<gene>
    <name evidence="4" type="ORF">ACJIZ3_021576</name>
</gene>
<reference evidence="4 5" key="1">
    <citation type="submission" date="2024-12" db="EMBL/GenBank/DDBJ databases">
        <title>The unique morphological basis and parallel evolutionary history of personate flowers in Penstemon.</title>
        <authorList>
            <person name="Depatie T.H."/>
            <person name="Wessinger C.A."/>
        </authorList>
    </citation>
    <scope>NUCLEOTIDE SEQUENCE [LARGE SCALE GENOMIC DNA]</scope>
    <source>
        <strain evidence="4">WTNN_2</strain>
        <tissue evidence="4">Leaf</tissue>
    </source>
</reference>
<dbReference type="EMBL" id="JBJXBP010000006">
    <property type="protein sequence ID" value="KAL3825547.1"/>
    <property type="molecule type" value="Genomic_DNA"/>
</dbReference>
<comment type="cofactor">
    <cofactor evidence="1">
        <name>pyridoxal 5'-phosphate</name>
        <dbReference type="ChEBI" id="CHEBI:597326"/>
    </cofactor>
</comment>
<feature type="domain" description="Orn/Lys/Arg decarboxylases family 1 pyridoxal-P attachment site" evidence="3">
    <location>
        <begin position="3"/>
        <end position="108"/>
    </location>
</feature>
<accession>A0ABD3SMN7</accession>
<evidence type="ECO:0000259" key="3">
    <source>
        <dbReference type="Pfam" id="PF01276"/>
    </source>
</evidence>
<dbReference type="SUPFAM" id="SSF53383">
    <property type="entry name" value="PLP-dependent transferases"/>
    <property type="match status" value="1"/>
</dbReference>
<dbReference type="Pfam" id="PF01276">
    <property type="entry name" value="OKR_DC_1"/>
    <property type="match status" value="2"/>
</dbReference>
<name>A0ABD3SMN7_9LAMI</name>
<comment type="caution">
    <text evidence="4">The sequence shown here is derived from an EMBL/GenBank/DDBJ whole genome shotgun (WGS) entry which is preliminary data.</text>
</comment>
<evidence type="ECO:0000313" key="4">
    <source>
        <dbReference type="EMBL" id="KAL3825547.1"/>
    </source>
</evidence>
<dbReference type="PANTHER" id="PTHR43277">
    <property type="entry name" value="ARGININE DECARBOXYLASE"/>
    <property type="match status" value="1"/>
</dbReference>
<dbReference type="InterPro" id="IPR015421">
    <property type="entry name" value="PyrdxlP-dep_Trfase_major"/>
</dbReference>
<dbReference type="PANTHER" id="PTHR43277:SF5">
    <property type="entry name" value="ARGININE DECARBOXYLASE-LIKE ISOFORM X1"/>
    <property type="match status" value="1"/>
</dbReference>
<evidence type="ECO:0000256" key="1">
    <source>
        <dbReference type="ARBA" id="ARBA00001933"/>
    </source>
</evidence>
<keyword evidence="2" id="KW-0663">Pyridoxal phosphate</keyword>
<feature type="domain" description="Orn/Lys/Arg decarboxylases family 1 pyridoxal-P attachment site" evidence="3">
    <location>
        <begin position="116"/>
        <end position="227"/>
    </location>
</feature>